<dbReference type="SUPFAM" id="SSF46689">
    <property type="entry name" value="Homeodomain-like"/>
    <property type="match status" value="2"/>
</dbReference>
<dbReference type="InterPro" id="IPR009057">
    <property type="entry name" value="Homeodomain-like_sf"/>
</dbReference>
<dbReference type="InterPro" id="IPR051552">
    <property type="entry name" value="HptR"/>
</dbReference>
<dbReference type="InterPro" id="IPR011006">
    <property type="entry name" value="CheY-like_superfamily"/>
</dbReference>
<dbReference type="PROSITE" id="PS01124">
    <property type="entry name" value="HTH_ARAC_FAMILY_2"/>
    <property type="match status" value="1"/>
</dbReference>
<accession>A0A4U8Q7H4</accession>
<dbReference type="InterPro" id="IPR020449">
    <property type="entry name" value="Tscrpt_reg_AraC-type_HTH"/>
</dbReference>
<feature type="domain" description="Response regulatory" evidence="12">
    <location>
        <begin position="3"/>
        <end position="120"/>
    </location>
</feature>
<dbReference type="PANTHER" id="PTHR42713">
    <property type="entry name" value="HISTIDINE KINASE-RELATED"/>
    <property type="match status" value="1"/>
</dbReference>
<dbReference type="GO" id="GO:0000160">
    <property type="term" value="P:phosphorelay signal transduction system"/>
    <property type="evidence" value="ECO:0007669"/>
    <property type="project" value="UniProtKB-KW"/>
</dbReference>
<evidence type="ECO:0000259" key="12">
    <source>
        <dbReference type="PROSITE" id="PS50110"/>
    </source>
</evidence>
<dbReference type="GO" id="GO:0003700">
    <property type="term" value="F:DNA-binding transcription factor activity"/>
    <property type="evidence" value="ECO:0007669"/>
    <property type="project" value="InterPro"/>
</dbReference>
<proteinExistence type="predicted"/>
<dbReference type="PROSITE" id="PS50110">
    <property type="entry name" value="RESPONSE_REGULATORY"/>
    <property type="match status" value="1"/>
</dbReference>
<organism evidence="13 14">
    <name type="scientific">Robinsoniella peoriensis</name>
    <dbReference type="NCBI Taxonomy" id="180332"/>
    <lineage>
        <taxon>Bacteria</taxon>
        <taxon>Bacillati</taxon>
        <taxon>Bacillota</taxon>
        <taxon>Clostridia</taxon>
        <taxon>Lachnospirales</taxon>
        <taxon>Lachnospiraceae</taxon>
        <taxon>Robinsoniella</taxon>
    </lineage>
</organism>
<protein>
    <recommendedName>
        <fullName evidence="2">Stage 0 sporulation protein A homolog</fullName>
    </recommendedName>
</protein>
<reference evidence="13 14" key="1">
    <citation type="journal article" date="2019" name="Anaerobe">
        <title>Detection of Robinsoniella peoriensis in multiple bone samples of a trauma patient.</title>
        <authorList>
            <person name="Schrottner P."/>
            <person name="Hartwich K."/>
            <person name="Bunk B."/>
            <person name="Schober I."/>
            <person name="Helbig S."/>
            <person name="Rudolph W.W."/>
            <person name="Gunzer F."/>
        </authorList>
    </citation>
    <scope>NUCLEOTIDE SEQUENCE [LARGE SCALE GENOMIC DNA]</scope>
    <source>
        <strain evidence="13 14">DSM 106044</strain>
    </source>
</reference>
<keyword evidence="8" id="KW-0804">Transcription</keyword>
<dbReference type="PRINTS" id="PR00032">
    <property type="entry name" value="HTHARAC"/>
</dbReference>
<dbReference type="PANTHER" id="PTHR42713:SF3">
    <property type="entry name" value="TRANSCRIPTIONAL REGULATORY PROTEIN HPTR"/>
    <property type="match status" value="1"/>
</dbReference>
<dbReference type="CDD" id="cd17536">
    <property type="entry name" value="REC_YesN-like"/>
    <property type="match status" value="1"/>
</dbReference>
<evidence type="ECO:0000256" key="1">
    <source>
        <dbReference type="ARBA" id="ARBA00004496"/>
    </source>
</evidence>
<gene>
    <name evidence="13" type="ORF">DSM106044_02068</name>
</gene>
<dbReference type="InterPro" id="IPR018060">
    <property type="entry name" value="HTH_AraC"/>
</dbReference>
<dbReference type="Gene3D" id="1.10.10.60">
    <property type="entry name" value="Homeodomain-like"/>
    <property type="match status" value="2"/>
</dbReference>
<dbReference type="AlphaFoldDB" id="A0A4U8Q7H4"/>
<dbReference type="InterPro" id="IPR001789">
    <property type="entry name" value="Sig_transdc_resp-reg_receiver"/>
</dbReference>
<keyword evidence="14" id="KW-1185">Reference proteome</keyword>
<comment type="function">
    <text evidence="9">May play the central regulatory role in sporulation. It may be an element of the effector pathway responsible for the activation of sporulation genes in response to nutritional stress. Spo0A may act in concert with spo0H (a sigma factor) to control the expression of some genes that are critical to the sporulation process.</text>
</comment>
<dbReference type="Gene3D" id="3.40.50.2300">
    <property type="match status" value="1"/>
</dbReference>
<evidence type="ECO:0000259" key="11">
    <source>
        <dbReference type="PROSITE" id="PS01124"/>
    </source>
</evidence>
<keyword evidence="4 10" id="KW-0597">Phosphoprotein</keyword>
<evidence type="ECO:0000256" key="3">
    <source>
        <dbReference type="ARBA" id="ARBA00022490"/>
    </source>
</evidence>
<keyword evidence="3" id="KW-0963">Cytoplasm</keyword>
<evidence type="ECO:0000313" key="13">
    <source>
        <dbReference type="EMBL" id="TLD00872.1"/>
    </source>
</evidence>
<dbReference type="GO" id="GO:0043565">
    <property type="term" value="F:sequence-specific DNA binding"/>
    <property type="evidence" value="ECO:0007669"/>
    <property type="project" value="InterPro"/>
</dbReference>
<evidence type="ECO:0000256" key="10">
    <source>
        <dbReference type="PROSITE-ProRule" id="PRU00169"/>
    </source>
</evidence>
<dbReference type="Pfam" id="PF12833">
    <property type="entry name" value="HTH_18"/>
    <property type="match status" value="1"/>
</dbReference>
<keyword evidence="5" id="KW-0902">Two-component regulatory system</keyword>
<comment type="subcellular location">
    <subcellularLocation>
        <location evidence="1">Cytoplasm</location>
    </subcellularLocation>
</comment>
<sequence length="508" mass="59450">MKKVMLVEDEEFILQGIKNIIDWEALEMTIVHMAHDGIDALACWEKEEVDIVVSDISMPRMNGLDLMERLREKSKRVRFIILTGYDEFEYARAAIHLEVENYILKPIDEEQLEKSLQSAAARLKEREEADMAQIDGKTDFMRFLNGKMNYDEQVHYMTQTGLSATKPYTYAAVMKLKLDSLGEFKITDVMSWLGQIVTEEEIRVYHLPPDSILLTLSSQSDRAREVRRYLTDMQNQIEKRFGIHIFTSISSPFMEFTEMPRAYREALSNQKYLVIDGYGSCVDQEYINNRKSMDISVDAERFQRLIIQKDKASALSYLEELFINHVNRDMEVDVLLQMCLRIAGIIQDIREEYKLLDSGGKHRLYHIIEEVNQAEDIISVKTVFREEIINMIDSLHTEESYYTPVIKQILAEVRENYREDMNLKTLAHKYHMNTSYLGQIFQKEVGCSFAQYLSNTKNSRAKELILSTNMRINDIAKEVGYPDTSYFYRKFKQCYGVSPATLREMKKY</sequence>
<dbReference type="STRING" id="180332.GCA_000797495_04019"/>
<evidence type="ECO:0000256" key="9">
    <source>
        <dbReference type="ARBA" id="ARBA00024867"/>
    </source>
</evidence>
<dbReference type="SUPFAM" id="SSF52172">
    <property type="entry name" value="CheY-like"/>
    <property type="match status" value="1"/>
</dbReference>
<evidence type="ECO:0000256" key="7">
    <source>
        <dbReference type="ARBA" id="ARBA00023125"/>
    </source>
</evidence>
<dbReference type="SMART" id="SM00342">
    <property type="entry name" value="HTH_ARAC"/>
    <property type="match status" value="1"/>
</dbReference>
<dbReference type="Pfam" id="PF00072">
    <property type="entry name" value="Response_reg"/>
    <property type="match status" value="1"/>
</dbReference>
<evidence type="ECO:0000313" key="14">
    <source>
        <dbReference type="Proteomes" id="UP000306509"/>
    </source>
</evidence>
<evidence type="ECO:0000256" key="4">
    <source>
        <dbReference type="ARBA" id="ARBA00022553"/>
    </source>
</evidence>
<dbReference type="SMART" id="SM00448">
    <property type="entry name" value="REC"/>
    <property type="match status" value="1"/>
</dbReference>
<feature type="modified residue" description="4-aspartylphosphate" evidence="10">
    <location>
        <position position="55"/>
    </location>
</feature>
<dbReference type="GO" id="GO:0005737">
    <property type="term" value="C:cytoplasm"/>
    <property type="evidence" value="ECO:0007669"/>
    <property type="project" value="UniProtKB-SubCell"/>
</dbReference>
<dbReference type="EMBL" id="QGQD01000045">
    <property type="protein sequence ID" value="TLD00872.1"/>
    <property type="molecule type" value="Genomic_DNA"/>
</dbReference>
<evidence type="ECO:0000256" key="5">
    <source>
        <dbReference type="ARBA" id="ARBA00023012"/>
    </source>
</evidence>
<evidence type="ECO:0000256" key="2">
    <source>
        <dbReference type="ARBA" id="ARBA00018672"/>
    </source>
</evidence>
<feature type="domain" description="HTH araC/xylS-type" evidence="11">
    <location>
        <begin position="407"/>
        <end position="505"/>
    </location>
</feature>
<evidence type="ECO:0000256" key="8">
    <source>
        <dbReference type="ARBA" id="ARBA00023163"/>
    </source>
</evidence>
<name>A0A4U8Q7H4_9FIRM</name>
<keyword evidence="7" id="KW-0238">DNA-binding</keyword>
<evidence type="ECO:0000256" key="6">
    <source>
        <dbReference type="ARBA" id="ARBA00023015"/>
    </source>
</evidence>
<dbReference type="Proteomes" id="UP000306509">
    <property type="component" value="Unassembled WGS sequence"/>
</dbReference>
<keyword evidence="6" id="KW-0805">Transcription regulation</keyword>
<comment type="caution">
    <text evidence="13">The sequence shown here is derived from an EMBL/GenBank/DDBJ whole genome shotgun (WGS) entry which is preliminary data.</text>
</comment>